<sequence length="159" mass="17676">MLARLSKTTVKALGLKFPQGSITASRLTSGSSDGDELVIDLDLLQLVRPVQDLCRTLAPVWSNIQSTLSYDVEQMALLLLELEEQYPEEEEELIEYAVSNDGDDDPEHVITCNTATSSASDVTLKINQKSPYLYGERPPRIQRNSSHVVGILESVTRKR</sequence>
<name>A0ABR3FJR8_9AGAR</name>
<evidence type="ECO:0000313" key="1">
    <source>
        <dbReference type="EMBL" id="KAL0575622.1"/>
    </source>
</evidence>
<gene>
    <name evidence="1" type="ORF">V5O48_006347</name>
</gene>
<dbReference type="EMBL" id="JBAHYK010000288">
    <property type="protein sequence ID" value="KAL0575622.1"/>
    <property type="molecule type" value="Genomic_DNA"/>
</dbReference>
<evidence type="ECO:0000313" key="2">
    <source>
        <dbReference type="Proteomes" id="UP001465976"/>
    </source>
</evidence>
<comment type="caution">
    <text evidence="1">The sequence shown here is derived from an EMBL/GenBank/DDBJ whole genome shotgun (WGS) entry which is preliminary data.</text>
</comment>
<keyword evidence="2" id="KW-1185">Reference proteome</keyword>
<accession>A0ABR3FJR8</accession>
<organism evidence="1 2">
    <name type="scientific">Marasmius crinis-equi</name>
    <dbReference type="NCBI Taxonomy" id="585013"/>
    <lineage>
        <taxon>Eukaryota</taxon>
        <taxon>Fungi</taxon>
        <taxon>Dikarya</taxon>
        <taxon>Basidiomycota</taxon>
        <taxon>Agaricomycotina</taxon>
        <taxon>Agaricomycetes</taxon>
        <taxon>Agaricomycetidae</taxon>
        <taxon>Agaricales</taxon>
        <taxon>Marasmiineae</taxon>
        <taxon>Marasmiaceae</taxon>
        <taxon>Marasmius</taxon>
    </lineage>
</organism>
<reference evidence="1 2" key="1">
    <citation type="submission" date="2024-02" db="EMBL/GenBank/DDBJ databases">
        <title>A draft genome for the cacao thread blight pathogen Marasmius crinis-equi.</title>
        <authorList>
            <person name="Cohen S.P."/>
            <person name="Baruah I.K."/>
            <person name="Amoako-Attah I."/>
            <person name="Bukari Y."/>
            <person name="Meinhardt L.W."/>
            <person name="Bailey B.A."/>
        </authorList>
    </citation>
    <scope>NUCLEOTIDE SEQUENCE [LARGE SCALE GENOMIC DNA]</scope>
    <source>
        <strain evidence="1 2">GH-76</strain>
    </source>
</reference>
<dbReference type="Proteomes" id="UP001465976">
    <property type="component" value="Unassembled WGS sequence"/>
</dbReference>
<protein>
    <submittedName>
        <fullName evidence="1">Uncharacterized protein</fullName>
    </submittedName>
</protein>
<proteinExistence type="predicted"/>